<reference evidence="1" key="1">
    <citation type="submission" date="2021-03" db="EMBL/GenBank/DDBJ databases">
        <authorList>
            <person name="Tran Van P."/>
        </authorList>
    </citation>
    <scope>NUCLEOTIDE SEQUENCE</scope>
</reference>
<name>A0ABN7PN45_TIMPD</name>
<protein>
    <submittedName>
        <fullName evidence="1">Uncharacterized protein</fullName>
    </submittedName>
</protein>
<keyword evidence="2" id="KW-1185">Reference proteome</keyword>
<proteinExistence type="predicted"/>
<dbReference type="EMBL" id="CAJPIN010119415">
    <property type="protein sequence ID" value="CAG2069164.1"/>
    <property type="molecule type" value="Genomic_DNA"/>
</dbReference>
<dbReference type="Proteomes" id="UP001153148">
    <property type="component" value="Unassembled WGS sequence"/>
</dbReference>
<organism evidence="1 2">
    <name type="scientific">Timema podura</name>
    <name type="common">Walking stick</name>
    <dbReference type="NCBI Taxonomy" id="61482"/>
    <lineage>
        <taxon>Eukaryota</taxon>
        <taxon>Metazoa</taxon>
        <taxon>Ecdysozoa</taxon>
        <taxon>Arthropoda</taxon>
        <taxon>Hexapoda</taxon>
        <taxon>Insecta</taxon>
        <taxon>Pterygota</taxon>
        <taxon>Neoptera</taxon>
        <taxon>Polyneoptera</taxon>
        <taxon>Phasmatodea</taxon>
        <taxon>Timematodea</taxon>
        <taxon>Timematoidea</taxon>
        <taxon>Timematidae</taxon>
        <taxon>Timema</taxon>
    </lineage>
</organism>
<sequence>MVRAVTWRYMAPHLPDYAPLCCFYGGELLDEFLHLVTLTQVDPKALGLNYLYNDMSQSTVGRLTRISRKFMNFFEKNTEKILNTHYTVSGAKIMDILDCVLDGKLEREFQLDPSREDYCVVRSTYLLPRSWFTCLPVSTGASPNWAEEQRYMYLRLRRLVCNYNEHVLQQLHHDRECLLRTSDSGPPPPRLIPSSYSGYGEYKGRFFFYGNMNQSSYALKFLHLYPPGDADDTSSDEGGEERPSEGAAMADVGPVDMDLLIRLLGVDTTTRLQTFNSSHRSLVFESKGHHVSVWNCSAPWTSPPSMCARNCPTLASKPGTTR</sequence>
<evidence type="ECO:0000313" key="1">
    <source>
        <dbReference type="EMBL" id="CAG2069164.1"/>
    </source>
</evidence>
<evidence type="ECO:0000313" key="2">
    <source>
        <dbReference type="Proteomes" id="UP001153148"/>
    </source>
</evidence>
<accession>A0ABN7PN45</accession>
<gene>
    <name evidence="1" type="ORF">TPAB3V08_LOCUS16107</name>
</gene>
<comment type="caution">
    <text evidence="1">The sequence shown here is derived from an EMBL/GenBank/DDBJ whole genome shotgun (WGS) entry which is preliminary data.</text>
</comment>